<comment type="subcellular location">
    <subcellularLocation>
        <location evidence="1">Secreted</location>
    </subcellularLocation>
</comment>
<dbReference type="InterPro" id="IPR051663">
    <property type="entry name" value="CLec_Tetranectin-domain"/>
</dbReference>
<reference evidence="9" key="2">
    <citation type="submission" date="2025-08" db="UniProtKB">
        <authorList>
            <consortium name="RefSeq"/>
        </authorList>
    </citation>
    <scope>IDENTIFICATION</scope>
</reference>
<accession>A0AB39ZAE3</accession>
<sequence>MLKFALLFSLVACNSIGSLSGLQSVCLLEDPINQCGNFCMTSLAPMLNHIRQHQDAWAANDILIKKTEERLDRIEGLLTALKHLRQKGLEDTWPQDLKAKLHRLESQQGDLLKRLEKFDRKIVPPNFELIGSRFFYIEGETRKNWSAAANSCQQMGAQLAVIRNEEELKALKAKLPRDRIYWLDLNDLETEGEFKSSATGKLATFFKWRAGQPNNSNGSQHCVDILDGLMYDNKCESLSYFICQSDDGSLL</sequence>
<evidence type="ECO:0000313" key="8">
    <source>
        <dbReference type="Proteomes" id="UP001652628"/>
    </source>
</evidence>
<feature type="domain" description="C-type lectin" evidence="7">
    <location>
        <begin position="130"/>
        <end position="244"/>
    </location>
</feature>
<dbReference type="GO" id="GO:0005615">
    <property type="term" value="C:extracellular space"/>
    <property type="evidence" value="ECO:0007669"/>
    <property type="project" value="TreeGrafter"/>
</dbReference>
<keyword evidence="4" id="KW-0430">Lectin</keyword>
<dbReference type="SMART" id="SM00034">
    <property type="entry name" value="CLECT"/>
    <property type="match status" value="1"/>
</dbReference>
<keyword evidence="3 6" id="KW-0732">Signal</keyword>
<dbReference type="GeneID" id="108010859"/>
<dbReference type="PROSITE" id="PS50041">
    <property type="entry name" value="C_TYPE_LECTIN_2"/>
    <property type="match status" value="1"/>
</dbReference>
<feature type="coiled-coil region" evidence="5">
    <location>
        <begin position="64"/>
        <end position="121"/>
    </location>
</feature>
<keyword evidence="8" id="KW-1185">Reference proteome</keyword>
<dbReference type="InterPro" id="IPR016186">
    <property type="entry name" value="C-type_lectin-like/link_sf"/>
</dbReference>
<name>A0AB39ZAE3_DROSZ</name>
<dbReference type="GO" id="GO:0008083">
    <property type="term" value="F:growth factor activity"/>
    <property type="evidence" value="ECO:0007669"/>
    <property type="project" value="TreeGrafter"/>
</dbReference>
<organism evidence="8 9">
    <name type="scientific">Drosophila suzukii</name>
    <name type="common">Spotted-wing drosophila fruit fly</name>
    <dbReference type="NCBI Taxonomy" id="28584"/>
    <lineage>
        <taxon>Eukaryota</taxon>
        <taxon>Metazoa</taxon>
        <taxon>Ecdysozoa</taxon>
        <taxon>Arthropoda</taxon>
        <taxon>Hexapoda</taxon>
        <taxon>Insecta</taxon>
        <taxon>Pterygota</taxon>
        <taxon>Neoptera</taxon>
        <taxon>Endopterygota</taxon>
        <taxon>Diptera</taxon>
        <taxon>Brachycera</taxon>
        <taxon>Muscomorpha</taxon>
        <taxon>Ephydroidea</taxon>
        <taxon>Drosophilidae</taxon>
        <taxon>Drosophila</taxon>
        <taxon>Sophophora</taxon>
    </lineage>
</organism>
<dbReference type="RefSeq" id="XP_016931327.2">
    <property type="nucleotide sequence ID" value="XM_017075838.4"/>
</dbReference>
<dbReference type="InterPro" id="IPR016187">
    <property type="entry name" value="CTDL_fold"/>
</dbReference>
<evidence type="ECO:0000256" key="6">
    <source>
        <dbReference type="SAM" id="SignalP"/>
    </source>
</evidence>
<dbReference type="InterPro" id="IPR001304">
    <property type="entry name" value="C-type_lectin-like"/>
</dbReference>
<feature type="signal peptide" evidence="6">
    <location>
        <begin position="1"/>
        <end position="21"/>
    </location>
</feature>
<dbReference type="Proteomes" id="UP001652628">
    <property type="component" value="Chromosome 2L"/>
</dbReference>
<dbReference type="Gene3D" id="3.10.100.10">
    <property type="entry name" value="Mannose-Binding Protein A, subunit A"/>
    <property type="match status" value="1"/>
</dbReference>
<dbReference type="PANTHER" id="PTHR22799">
    <property type="entry name" value="TETRANECTIN-RELATED"/>
    <property type="match status" value="1"/>
</dbReference>
<dbReference type="CDD" id="cd00037">
    <property type="entry name" value="CLECT"/>
    <property type="match status" value="1"/>
</dbReference>
<evidence type="ECO:0000259" key="7">
    <source>
        <dbReference type="PROSITE" id="PS50041"/>
    </source>
</evidence>
<protein>
    <submittedName>
        <fullName evidence="9">CD209 antigen-like protein E</fullName>
    </submittedName>
</protein>
<evidence type="ECO:0000256" key="4">
    <source>
        <dbReference type="ARBA" id="ARBA00022734"/>
    </source>
</evidence>
<evidence type="ECO:0000256" key="2">
    <source>
        <dbReference type="ARBA" id="ARBA00022525"/>
    </source>
</evidence>
<dbReference type="PANTHER" id="PTHR22799:SF1">
    <property type="entry name" value="C-TYPE LECTIN DOMAIN FAMILY 11 MEMBER A"/>
    <property type="match status" value="1"/>
</dbReference>
<dbReference type="Pfam" id="PF00059">
    <property type="entry name" value="Lectin_C"/>
    <property type="match status" value="1"/>
</dbReference>
<feature type="chain" id="PRO_5047042330" evidence="6">
    <location>
        <begin position="22"/>
        <end position="251"/>
    </location>
</feature>
<evidence type="ECO:0000256" key="3">
    <source>
        <dbReference type="ARBA" id="ARBA00022729"/>
    </source>
</evidence>
<evidence type="ECO:0000256" key="5">
    <source>
        <dbReference type="SAM" id="Coils"/>
    </source>
</evidence>
<evidence type="ECO:0000256" key="1">
    <source>
        <dbReference type="ARBA" id="ARBA00004613"/>
    </source>
</evidence>
<dbReference type="SUPFAM" id="SSF56436">
    <property type="entry name" value="C-type lectin-like"/>
    <property type="match status" value="1"/>
</dbReference>
<reference evidence="8" key="1">
    <citation type="submission" date="2025-05" db="UniProtKB">
        <authorList>
            <consortium name="RefSeq"/>
        </authorList>
    </citation>
    <scope>NUCLEOTIDE SEQUENCE [LARGE SCALE GENOMIC DNA]</scope>
</reference>
<dbReference type="GO" id="GO:0030246">
    <property type="term" value="F:carbohydrate binding"/>
    <property type="evidence" value="ECO:0007669"/>
    <property type="project" value="UniProtKB-KW"/>
</dbReference>
<keyword evidence="2" id="KW-0964">Secreted</keyword>
<keyword evidence="5" id="KW-0175">Coiled coil</keyword>
<proteinExistence type="predicted"/>
<evidence type="ECO:0000313" key="9">
    <source>
        <dbReference type="RefSeq" id="XP_016931327.2"/>
    </source>
</evidence>
<gene>
    <name evidence="9" type="primary">LOC108010859</name>
</gene>
<dbReference type="AlphaFoldDB" id="A0AB39ZAE3"/>